<dbReference type="AlphaFoldDB" id="A0A9P4PE24"/>
<reference evidence="1" key="1">
    <citation type="journal article" date="2020" name="Stud. Mycol.">
        <title>101 Dothideomycetes genomes: a test case for predicting lifestyles and emergence of pathogens.</title>
        <authorList>
            <person name="Haridas S."/>
            <person name="Albert R."/>
            <person name="Binder M."/>
            <person name="Bloem J."/>
            <person name="Labutti K."/>
            <person name="Salamov A."/>
            <person name="Andreopoulos B."/>
            <person name="Baker S."/>
            <person name="Barry K."/>
            <person name="Bills G."/>
            <person name="Bluhm B."/>
            <person name="Cannon C."/>
            <person name="Castanera R."/>
            <person name="Culley D."/>
            <person name="Daum C."/>
            <person name="Ezra D."/>
            <person name="Gonzalez J."/>
            <person name="Henrissat B."/>
            <person name="Kuo A."/>
            <person name="Liang C."/>
            <person name="Lipzen A."/>
            <person name="Lutzoni F."/>
            <person name="Magnuson J."/>
            <person name="Mondo S."/>
            <person name="Nolan M."/>
            <person name="Ohm R."/>
            <person name="Pangilinan J."/>
            <person name="Park H.-J."/>
            <person name="Ramirez L."/>
            <person name="Alfaro M."/>
            <person name="Sun H."/>
            <person name="Tritt A."/>
            <person name="Yoshinaga Y."/>
            <person name="Zwiers L.-H."/>
            <person name="Turgeon B."/>
            <person name="Goodwin S."/>
            <person name="Spatafora J."/>
            <person name="Crous P."/>
            <person name="Grigoriev I."/>
        </authorList>
    </citation>
    <scope>NUCLEOTIDE SEQUENCE</scope>
    <source>
        <strain evidence="1">CBS 690.94</strain>
    </source>
</reference>
<evidence type="ECO:0000313" key="2">
    <source>
        <dbReference type="Proteomes" id="UP000799764"/>
    </source>
</evidence>
<keyword evidence="2" id="KW-1185">Reference proteome</keyword>
<accession>A0A9P4PE24</accession>
<evidence type="ECO:0000313" key="1">
    <source>
        <dbReference type="EMBL" id="KAF2443335.1"/>
    </source>
</evidence>
<organism evidence="1 2">
    <name type="scientific">Karstenula rhodostoma CBS 690.94</name>
    <dbReference type="NCBI Taxonomy" id="1392251"/>
    <lineage>
        <taxon>Eukaryota</taxon>
        <taxon>Fungi</taxon>
        <taxon>Dikarya</taxon>
        <taxon>Ascomycota</taxon>
        <taxon>Pezizomycotina</taxon>
        <taxon>Dothideomycetes</taxon>
        <taxon>Pleosporomycetidae</taxon>
        <taxon>Pleosporales</taxon>
        <taxon>Massarineae</taxon>
        <taxon>Didymosphaeriaceae</taxon>
        <taxon>Karstenula</taxon>
    </lineage>
</organism>
<dbReference type="EMBL" id="MU001502">
    <property type="protein sequence ID" value="KAF2443335.1"/>
    <property type="molecule type" value="Genomic_DNA"/>
</dbReference>
<name>A0A9P4PE24_9PLEO</name>
<sequence length="278" mass="31124">MAALGLCTKTYVWSVVASSPRVQRFVVLGTHRCLHRSAFISVFALIAIGKLVTGLCLAQDHRGLPDWCIGARTAAELMALSYPTCVYYVCHLVCARCLSDTPHDPSFKRTVKIHLSRFYVETEYEYFFGLDISRASSLIDPLLQTSYWRCPLSASPLEQGHSPVAGNRRRLFHPDSLPAEDANRYGVVLGRPRQAARSMALCSRAPSHLQPISGWPCSWPSYARIGWPRAAVSYRRGDVLRPRIHARSIAPHTDRSCVFPSLFGYRSAVPGRRCTLFE</sequence>
<gene>
    <name evidence="1" type="ORF">P171DRAFT_444773</name>
</gene>
<protein>
    <submittedName>
        <fullName evidence="1">Uncharacterized protein</fullName>
    </submittedName>
</protein>
<comment type="caution">
    <text evidence="1">The sequence shown here is derived from an EMBL/GenBank/DDBJ whole genome shotgun (WGS) entry which is preliminary data.</text>
</comment>
<dbReference type="Proteomes" id="UP000799764">
    <property type="component" value="Unassembled WGS sequence"/>
</dbReference>
<proteinExistence type="predicted"/>